<evidence type="ECO:0000313" key="8">
    <source>
        <dbReference type="Proteomes" id="UP000277212"/>
    </source>
</evidence>
<feature type="transmembrane region" description="Helical" evidence="6">
    <location>
        <begin position="158"/>
        <end position="178"/>
    </location>
</feature>
<feature type="transmembrane region" description="Helical" evidence="6">
    <location>
        <begin position="278"/>
        <end position="303"/>
    </location>
</feature>
<evidence type="ECO:0000256" key="6">
    <source>
        <dbReference type="SAM" id="Phobius"/>
    </source>
</evidence>
<dbReference type="PANTHER" id="PTHR31465:SF7">
    <property type="entry name" value="SPHINGOID LONG-CHAIN BASE TRANSPORTER RSB1"/>
    <property type="match status" value="1"/>
</dbReference>
<feature type="compositionally biased region" description="Polar residues" evidence="5">
    <location>
        <begin position="327"/>
        <end position="345"/>
    </location>
</feature>
<evidence type="ECO:0008006" key="9">
    <source>
        <dbReference type="Google" id="ProtNLM"/>
    </source>
</evidence>
<feature type="region of interest" description="Disordered" evidence="5">
    <location>
        <begin position="323"/>
        <end position="352"/>
    </location>
</feature>
<dbReference type="STRING" id="2010991.A0A3M2SG19"/>
<organism evidence="7 8">
    <name type="scientific">Fusarium kuroshium</name>
    <dbReference type="NCBI Taxonomy" id="2010991"/>
    <lineage>
        <taxon>Eukaryota</taxon>
        <taxon>Fungi</taxon>
        <taxon>Dikarya</taxon>
        <taxon>Ascomycota</taxon>
        <taxon>Pezizomycotina</taxon>
        <taxon>Sordariomycetes</taxon>
        <taxon>Hypocreomycetidae</taxon>
        <taxon>Hypocreales</taxon>
        <taxon>Nectriaceae</taxon>
        <taxon>Fusarium</taxon>
        <taxon>Fusarium solani species complex</taxon>
    </lineage>
</organism>
<evidence type="ECO:0000256" key="2">
    <source>
        <dbReference type="ARBA" id="ARBA00022692"/>
    </source>
</evidence>
<name>A0A3M2SG19_9HYPO</name>
<evidence type="ECO:0000256" key="3">
    <source>
        <dbReference type="ARBA" id="ARBA00022989"/>
    </source>
</evidence>
<feature type="transmembrane region" description="Helical" evidence="6">
    <location>
        <begin position="114"/>
        <end position="137"/>
    </location>
</feature>
<dbReference type="EMBL" id="NKUJ01000046">
    <property type="protein sequence ID" value="RMJ16520.1"/>
    <property type="molecule type" value="Genomic_DNA"/>
</dbReference>
<keyword evidence="8" id="KW-1185">Reference proteome</keyword>
<dbReference type="AlphaFoldDB" id="A0A3M2SG19"/>
<comment type="subcellular location">
    <subcellularLocation>
        <location evidence="1">Membrane</location>
        <topology evidence="1">Multi-pass membrane protein</topology>
    </subcellularLocation>
</comment>
<reference evidence="7 8" key="1">
    <citation type="submission" date="2017-06" db="EMBL/GenBank/DDBJ databases">
        <title>Comparative genomic analysis of Ambrosia Fusariam Clade fungi.</title>
        <authorList>
            <person name="Stajich J.E."/>
            <person name="Carrillo J."/>
            <person name="Kijimoto T."/>
            <person name="Eskalen A."/>
            <person name="O'Donnell K."/>
            <person name="Kasson M."/>
        </authorList>
    </citation>
    <scope>NUCLEOTIDE SEQUENCE [LARGE SCALE GENOMIC DNA]</scope>
    <source>
        <strain evidence="7">UCR3666</strain>
    </source>
</reference>
<keyword evidence="4 6" id="KW-0472">Membrane</keyword>
<protein>
    <recommendedName>
        <fullName evidence="9">Sphingoid long-chain base transporter RSB1</fullName>
    </recommendedName>
</protein>
<dbReference type="OrthoDB" id="4521223at2759"/>
<dbReference type="GO" id="GO:0005886">
    <property type="term" value="C:plasma membrane"/>
    <property type="evidence" value="ECO:0007669"/>
    <property type="project" value="TreeGrafter"/>
</dbReference>
<feature type="transmembrane region" description="Helical" evidence="6">
    <location>
        <begin position="57"/>
        <end position="77"/>
    </location>
</feature>
<dbReference type="Pfam" id="PF04479">
    <property type="entry name" value="RTA1"/>
    <property type="match status" value="1"/>
</dbReference>
<evidence type="ECO:0000256" key="1">
    <source>
        <dbReference type="ARBA" id="ARBA00004141"/>
    </source>
</evidence>
<dbReference type="Proteomes" id="UP000277212">
    <property type="component" value="Unassembled WGS sequence"/>
</dbReference>
<comment type="caution">
    <text evidence="7">The sequence shown here is derived from an EMBL/GenBank/DDBJ whole genome shotgun (WGS) entry which is preliminary data.</text>
</comment>
<evidence type="ECO:0000256" key="5">
    <source>
        <dbReference type="SAM" id="MobiDB-lite"/>
    </source>
</evidence>
<feature type="transmembrane region" description="Helical" evidence="6">
    <location>
        <begin position="240"/>
        <end position="258"/>
    </location>
</feature>
<keyword evidence="2 6" id="KW-0812">Transmembrane</keyword>
<accession>A0A3M2SG19</accession>
<gene>
    <name evidence="7" type="ORF">CDV36_003820</name>
</gene>
<keyword evidence="3 6" id="KW-1133">Transmembrane helix</keyword>
<feature type="transmembrane region" description="Helical" evidence="6">
    <location>
        <begin position="198"/>
        <end position="219"/>
    </location>
</feature>
<dbReference type="InterPro" id="IPR007568">
    <property type="entry name" value="RTA1"/>
</dbReference>
<feature type="transmembrane region" description="Helical" evidence="6">
    <location>
        <begin position="84"/>
        <end position="102"/>
    </location>
</feature>
<evidence type="ECO:0000256" key="4">
    <source>
        <dbReference type="ARBA" id="ARBA00023136"/>
    </source>
</evidence>
<dbReference type="GO" id="GO:0000324">
    <property type="term" value="C:fungal-type vacuole"/>
    <property type="evidence" value="ECO:0007669"/>
    <property type="project" value="TreeGrafter"/>
</dbReference>
<evidence type="ECO:0000313" key="7">
    <source>
        <dbReference type="EMBL" id="RMJ16520.1"/>
    </source>
</evidence>
<dbReference type="PANTHER" id="PTHR31465">
    <property type="entry name" value="PROTEIN RTA1-RELATED"/>
    <property type="match status" value="1"/>
</dbReference>
<proteinExistence type="predicted"/>
<sequence length="352" mass="39024">MDYETAMKSGINPEYLHELPNGTWVHRGMFQSFGPGANCTLDLCPIEWTIYQYRPSLPANITFMALYVIALSIHVYLGVRWRSWWFMAFMAAGCLYAIIGYSGRVVLWKNPWSFGGFMLQMICVTGGPVFYTAAIYVTLSRAIQFFAAEISRLPAKMFYWIFISADITCLVLQAAGGALSSSSRGASQTGIDLAMAGLILQVIVLVIFCGFFADYMIRFARLQIDRGSSLKAAITTRQQLFFGGLASAILLILVRCLYRVDELSQGYSNSDKITDEGLFIGLEGVMIYLAVCCLFIGHPGFGFQHVDLSGRRRVNQDAEEIPMEYNGGQTTSKQLLSTPTGSTPAYSDRPLS</sequence>